<evidence type="ECO:0000313" key="9">
    <source>
        <dbReference type="EMBL" id="KAJ6639481.1"/>
    </source>
</evidence>
<dbReference type="InterPro" id="IPR003591">
    <property type="entry name" value="Leu-rich_rpt_typical-subtyp"/>
</dbReference>
<evidence type="ECO:0000256" key="1">
    <source>
        <dbReference type="ARBA" id="ARBA00022614"/>
    </source>
</evidence>
<dbReference type="OrthoDB" id="8731593at2759"/>
<evidence type="ECO:0000256" key="6">
    <source>
        <dbReference type="SAM" id="Phobius"/>
    </source>
</evidence>
<dbReference type="Pfam" id="PF13855">
    <property type="entry name" value="LRR_8"/>
    <property type="match status" value="8"/>
</dbReference>
<dbReference type="Gene3D" id="3.80.10.10">
    <property type="entry name" value="Ribonuclease Inhibitor"/>
    <property type="match status" value="6"/>
</dbReference>
<proteinExistence type="predicted"/>
<dbReference type="InterPro" id="IPR001611">
    <property type="entry name" value="Leu-rich_rpt"/>
</dbReference>
<dbReference type="SMART" id="SM00369">
    <property type="entry name" value="LRR_TYP"/>
    <property type="match status" value="27"/>
</dbReference>
<dbReference type="FunFam" id="3.80.10.10:FF:001164">
    <property type="entry name" value="GH01279p"/>
    <property type="match status" value="1"/>
</dbReference>
<sequence>MRSLKYIWFGIWLSLMIKSVNAWRPCAELSPALRFPCRCTLDEFGPKVQTVAMDCDNTVFTGGAPLFPKSAPITIYSQRYSGQQSIPVQAFALAWIPVRSLDYSHNLIRRLQDKMFNGIQDTLSLLNLSDNLLGDSLNPIFSTAEFHILSNLKVLDLSGNQIKGLEEGILKGCGMLQELYLNRNNFMSVPSNSLNGPNGLKILSLRYNNIESLKQQAFAAQTSLERLDLRDNRISTIESGAFDGLNQPKEIYLSGNRLSKMNSDVFQGASSLQKLDLSENFITSFPTIALQAIENLKVLNLSSNMIYHLDSSNFEHLKNLQILDLSRNGIFSIPPSTFRDLNTLRYLDLSLNSLRTIEDDAFEGLDSLQTLIIRDNNILLIPGSALGRLPRLSNLYLDYNRVAALSSDILGSIQPEDITYMSLSRNVIRELPAGSFQMFKKLRYLDLSGNSLASINADTFIGLQTSLNELRISQNKITGLGTNPILLRVLRILDFSFNDLVDIPRDAFTGMENLQYLNLSSNNHLSPIPVTLLHSLPKLKIIDLSNTGMKTFPVEVFANSQDLEVIKISHNSIQEVPDGSFANLRNITSIDISHNKIMSIRTSAFINLMNIRKLNLRGNQLSAFKGEFFNTGTGLEEIDISSNQLSYLFPSSFRIHPRLKRIDASNNKIHFFPSELILSLQFLESVDLSTNSLHTIDELDFARLPRLRSLIMSNNDLETISEMAFHNSTQLQVIDLSDNELDRIGERTFEGLIRLQQLNLKGNKLSELPEAIFERNKLQIMENIDLSHNKFEIVPFKSLQRQYFFVVSVDLSHNKLKYIPAEDSTMVNIKKLDLSFNPLSKEALDIVLKEPKTVRELNLAGTGIREITALETPFLQTLNLSHNQITDVGKNAFQRATLLETLDLSNNLLADAEALSDIWPMVDKLMHLDLSNNSFEAVAQGNLDGLSVLKTLNLISLKNCSRLEKNAFKNLINLNELRAYDLPRLGYLDVQGIVELLPGLQILDIEIKDSTVGDNDIQASKHPRLKELGLRGQRLLSITPSTFASLKNRNLNIKLCNTSINALPPTLLFPIPRSSNLDLDITGSEIKVLTPQLLNVFEDRRNSFHLKGLNSNPIHCDCNARALRRWLPGSKMPDLKCSSPAYLSGKLLIEVGDDELTCDPKKLTTTEPPKTVNNVVQKSTSRVYLRPSTSEPEIIWSMPPTQPPIKIKTKAPLLKANTMNNDDTLIIGIVGGVVAFIAIFTIIICIVRLRMSSANYHSPPPMAMGMGMPIAPGSVQLSYKGAGAPAFYTVPSYAQSYSTLPHKNLPSHHQSQQSLNQSRAGGYSTMGRGPYMQQHATNGQPFVI</sequence>
<accession>A0A9Q0S0N5</accession>
<keyword evidence="2 7" id="KW-0732">Signal</keyword>
<dbReference type="SMART" id="SM00082">
    <property type="entry name" value="LRRCT"/>
    <property type="match status" value="1"/>
</dbReference>
<keyword evidence="3" id="KW-0677">Repeat</keyword>
<feature type="signal peptide" evidence="7">
    <location>
        <begin position="1"/>
        <end position="22"/>
    </location>
</feature>
<gene>
    <name evidence="9" type="primary">atk_2</name>
    <name evidence="9" type="ORF">Bhyg_12226</name>
</gene>
<feature type="compositionally biased region" description="Low complexity" evidence="5">
    <location>
        <begin position="1307"/>
        <end position="1318"/>
    </location>
</feature>
<dbReference type="EMBL" id="WJQU01000003">
    <property type="protein sequence ID" value="KAJ6639481.1"/>
    <property type="molecule type" value="Genomic_DNA"/>
</dbReference>
<dbReference type="SMART" id="SM00364">
    <property type="entry name" value="LRR_BAC"/>
    <property type="match status" value="10"/>
</dbReference>
<evidence type="ECO:0000256" key="4">
    <source>
        <dbReference type="ARBA" id="ARBA00023180"/>
    </source>
</evidence>
<feature type="region of interest" description="Disordered" evidence="5">
    <location>
        <begin position="1301"/>
        <end position="1320"/>
    </location>
</feature>
<keyword evidence="10" id="KW-1185">Reference proteome</keyword>
<keyword evidence="6" id="KW-0812">Transmembrane</keyword>
<dbReference type="PROSITE" id="PS51450">
    <property type="entry name" value="LRR"/>
    <property type="match status" value="9"/>
</dbReference>
<dbReference type="PANTHER" id="PTHR24366:SF96">
    <property type="entry name" value="LEUCINE RICH REPEAT CONTAINING 53"/>
    <property type="match status" value="1"/>
</dbReference>
<evidence type="ECO:0000256" key="3">
    <source>
        <dbReference type="ARBA" id="ARBA00022737"/>
    </source>
</evidence>
<dbReference type="GO" id="GO:0071944">
    <property type="term" value="C:cell periphery"/>
    <property type="evidence" value="ECO:0007669"/>
    <property type="project" value="UniProtKB-ARBA"/>
</dbReference>
<dbReference type="Proteomes" id="UP001151699">
    <property type="component" value="Chromosome X"/>
</dbReference>
<evidence type="ECO:0000256" key="2">
    <source>
        <dbReference type="ARBA" id="ARBA00022729"/>
    </source>
</evidence>
<name>A0A9Q0S0N5_9DIPT</name>
<reference evidence="9" key="1">
    <citation type="submission" date="2022-07" db="EMBL/GenBank/DDBJ databases">
        <authorList>
            <person name="Trinca V."/>
            <person name="Uliana J.V.C."/>
            <person name="Torres T.T."/>
            <person name="Ward R.J."/>
            <person name="Monesi N."/>
        </authorList>
    </citation>
    <scope>NUCLEOTIDE SEQUENCE</scope>
    <source>
        <strain evidence="9">HSMRA1968</strain>
        <tissue evidence="9">Whole embryos</tissue>
    </source>
</reference>
<keyword evidence="6" id="KW-0472">Membrane</keyword>
<evidence type="ECO:0000259" key="8">
    <source>
        <dbReference type="SMART" id="SM00082"/>
    </source>
</evidence>
<evidence type="ECO:0000313" key="10">
    <source>
        <dbReference type="Proteomes" id="UP001151699"/>
    </source>
</evidence>
<evidence type="ECO:0000256" key="5">
    <source>
        <dbReference type="SAM" id="MobiDB-lite"/>
    </source>
</evidence>
<keyword evidence="4" id="KW-0325">Glycoprotein</keyword>
<dbReference type="PANTHER" id="PTHR24366">
    <property type="entry name" value="IG(IMMUNOGLOBULIN) AND LRR(LEUCINE RICH REPEAT) DOMAINS"/>
    <property type="match status" value="1"/>
</dbReference>
<feature type="chain" id="PRO_5040166844" evidence="7">
    <location>
        <begin position="23"/>
        <end position="1344"/>
    </location>
</feature>
<keyword evidence="1" id="KW-0433">Leucine-rich repeat</keyword>
<evidence type="ECO:0000256" key="7">
    <source>
        <dbReference type="SAM" id="SignalP"/>
    </source>
</evidence>
<organism evidence="9 10">
    <name type="scientific">Pseudolycoriella hygida</name>
    <dbReference type="NCBI Taxonomy" id="35572"/>
    <lineage>
        <taxon>Eukaryota</taxon>
        <taxon>Metazoa</taxon>
        <taxon>Ecdysozoa</taxon>
        <taxon>Arthropoda</taxon>
        <taxon>Hexapoda</taxon>
        <taxon>Insecta</taxon>
        <taxon>Pterygota</taxon>
        <taxon>Neoptera</taxon>
        <taxon>Endopterygota</taxon>
        <taxon>Diptera</taxon>
        <taxon>Nematocera</taxon>
        <taxon>Sciaroidea</taxon>
        <taxon>Sciaridae</taxon>
        <taxon>Pseudolycoriella</taxon>
    </lineage>
</organism>
<dbReference type="InterPro" id="IPR032675">
    <property type="entry name" value="LRR_dom_sf"/>
</dbReference>
<comment type="caution">
    <text evidence="9">The sequence shown here is derived from an EMBL/GenBank/DDBJ whole genome shotgun (WGS) entry which is preliminary data.</text>
</comment>
<keyword evidence="6" id="KW-1133">Transmembrane helix</keyword>
<feature type="domain" description="LRRCT" evidence="8">
    <location>
        <begin position="1112"/>
        <end position="1159"/>
    </location>
</feature>
<dbReference type="FunFam" id="3.80.10.10:FF:000770">
    <property type="entry name" value="Uncharacterized protein"/>
    <property type="match status" value="1"/>
</dbReference>
<feature type="transmembrane region" description="Helical" evidence="6">
    <location>
        <begin position="1225"/>
        <end position="1247"/>
    </location>
</feature>
<protein>
    <submittedName>
        <fullName evidence="9">Protein artichoke</fullName>
    </submittedName>
</protein>
<dbReference type="InterPro" id="IPR000483">
    <property type="entry name" value="Cys-rich_flank_reg_C"/>
</dbReference>
<dbReference type="SUPFAM" id="SSF52058">
    <property type="entry name" value="L domain-like"/>
    <property type="match status" value="4"/>
</dbReference>
<dbReference type="SMART" id="SM00365">
    <property type="entry name" value="LRR_SD22"/>
    <property type="match status" value="12"/>
</dbReference>